<organism evidence="2 3">
    <name type="scientific">Evansella tamaricis</name>
    <dbReference type="NCBI Taxonomy" id="2069301"/>
    <lineage>
        <taxon>Bacteria</taxon>
        <taxon>Bacillati</taxon>
        <taxon>Bacillota</taxon>
        <taxon>Bacilli</taxon>
        <taxon>Bacillales</taxon>
        <taxon>Bacillaceae</taxon>
        <taxon>Evansella</taxon>
    </lineage>
</organism>
<dbReference type="Pfam" id="PF11337">
    <property type="entry name" value="DUF3139"/>
    <property type="match status" value="1"/>
</dbReference>
<keyword evidence="1" id="KW-1133">Transmembrane helix</keyword>
<feature type="transmembrane region" description="Helical" evidence="1">
    <location>
        <begin position="6"/>
        <end position="26"/>
    </location>
</feature>
<evidence type="ECO:0000313" key="2">
    <source>
        <dbReference type="EMBL" id="MBU9714916.1"/>
    </source>
</evidence>
<dbReference type="InterPro" id="IPR021486">
    <property type="entry name" value="DUF3139"/>
</dbReference>
<proteinExistence type="predicted"/>
<accession>A0ABS6JML3</accession>
<evidence type="ECO:0000313" key="3">
    <source>
        <dbReference type="Proteomes" id="UP000784880"/>
    </source>
</evidence>
<comment type="caution">
    <text evidence="2">The sequence shown here is derived from an EMBL/GenBank/DDBJ whole genome shotgun (WGS) entry which is preliminary data.</text>
</comment>
<reference evidence="2 3" key="1">
    <citation type="submission" date="2021-06" db="EMBL/GenBank/DDBJ databases">
        <title>Bacillus sp. RD4P76, an endophyte from a halophyte.</title>
        <authorList>
            <person name="Sun J.-Q."/>
        </authorList>
    </citation>
    <scope>NUCLEOTIDE SEQUENCE [LARGE SCALE GENOMIC DNA]</scope>
    <source>
        <strain evidence="2 3">CGMCC 1.15917</strain>
    </source>
</reference>
<dbReference type="RefSeq" id="WP_217069741.1">
    <property type="nucleotide sequence ID" value="NZ_JAHQCS010000188.1"/>
</dbReference>
<protein>
    <submittedName>
        <fullName evidence="2">DUF3139 domain-containing protein</fullName>
    </submittedName>
</protein>
<gene>
    <name evidence="2" type="ORF">KS419_24530</name>
</gene>
<name>A0ABS6JML3_9BACI</name>
<sequence length="137" mass="16013">MSNKTYWLIGMVFFIILAIPVGYIYLLNNGNPYTKYLVEKNVPVYLEQQGYSTEEIMEARYVEPKYLINRNFHHGHYMVKFVDEPDTTYYYGIMKKGTDVVQFCEKDLLTGGGVTHTITITETIHSEENCVYSLENR</sequence>
<evidence type="ECO:0000256" key="1">
    <source>
        <dbReference type="SAM" id="Phobius"/>
    </source>
</evidence>
<dbReference type="EMBL" id="JAHQCS010000188">
    <property type="protein sequence ID" value="MBU9714916.1"/>
    <property type="molecule type" value="Genomic_DNA"/>
</dbReference>
<keyword evidence="3" id="KW-1185">Reference proteome</keyword>
<keyword evidence="1" id="KW-0812">Transmembrane</keyword>
<keyword evidence="1" id="KW-0472">Membrane</keyword>
<dbReference type="Proteomes" id="UP000784880">
    <property type="component" value="Unassembled WGS sequence"/>
</dbReference>